<comment type="caution">
    <text evidence="2">The sequence shown here is derived from an EMBL/GenBank/DDBJ whole genome shotgun (WGS) entry which is preliminary data.</text>
</comment>
<feature type="region of interest" description="Disordered" evidence="1">
    <location>
        <begin position="1"/>
        <end position="25"/>
    </location>
</feature>
<evidence type="ECO:0000313" key="3">
    <source>
        <dbReference type="Proteomes" id="UP001152622"/>
    </source>
</evidence>
<evidence type="ECO:0000256" key="1">
    <source>
        <dbReference type="SAM" id="MobiDB-lite"/>
    </source>
</evidence>
<organism evidence="2 3">
    <name type="scientific">Synaphobranchus kaupii</name>
    <name type="common">Kaup's arrowtooth eel</name>
    <dbReference type="NCBI Taxonomy" id="118154"/>
    <lineage>
        <taxon>Eukaryota</taxon>
        <taxon>Metazoa</taxon>
        <taxon>Chordata</taxon>
        <taxon>Craniata</taxon>
        <taxon>Vertebrata</taxon>
        <taxon>Euteleostomi</taxon>
        <taxon>Actinopterygii</taxon>
        <taxon>Neopterygii</taxon>
        <taxon>Teleostei</taxon>
        <taxon>Anguilliformes</taxon>
        <taxon>Synaphobranchidae</taxon>
        <taxon>Synaphobranchus</taxon>
    </lineage>
</organism>
<keyword evidence="3" id="KW-1185">Reference proteome</keyword>
<dbReference type="EMBL" id="JAINUF010000009">
    <property type="protein sequence ID" value="KAJ8350226.1"/>
    <property type="molecule type" value="Genomic_DNA"/>
</dbReference>
<sequence length="71" mass="7803">MQQRTRGSGLRGQARGGVVPSGTFRGDDGALRYTRAVQVIRGNQMKSNRTQVRDELDWRAGAAGLRRISCV</sequence>
<gene>
    <name evidence="2" type="ORF">SKAU_G00253560</name>
</gene>
<reference evidence="2" key="1">
    <citation type="journal article" date="2023" name="Science">
        <title>Genome structures resolve the early diversification of teleost fishes.</title>
        <authorList>
            <person name="Parey E."/>
            <person name="Louis A."/>
            <person name="Montfort J."/>
            <person name="Bouchez O."/>
            <person name="Roques C."/>
            <person name="Iampietro C."/>
            <person name="Lluch J."/>
            <person name="Castinel A."/>
            <person name="Donnadieu C."/>
            <person name="Desvignes T."/>
            <person name="Floi Bucao C."/>
            <person name="Jouanno E."/>
            <person name="Wen M."/>
            <person name="Mejri S."/>
            <person name="Dirks R."/>
            <person name="Jansen H."/>
            <person name="Henkel C."/>
            <person name="Chen W.J."/>
            <person name="Zahm M."/>
            <person name="Cabau C."/>
            <person name="Klopp C."/>
            <person name="Thompson A.W."/>
            <person name="Robinson-Rechavi M."/>
            <person name="Braasch I."/>
            <person name="Lecointre G."/>
            <person name="Bobe J."/>
            <person name="Postlethwait J.H."/>
            <person name="Berthelot C."/>
            <person name="Roest Crollius H."/>
            <person name="Guiguen Y."/>
        </authorList>
    </citation>
    <scope>NUCLEOTIDE SEQUENCE</scope>
    <source>
        <strain evidence="2">WJC10195</strain>
    </source>
</reference>
<dbReference type="AlphaFoldDB" id="A0A9Q1IR66"/>
<evidence type="ECO:0000313" key="2">
    <source>
        <dbReference type="EMBL" id="KAJ8350226.1"/>
    </source>
</evidence>
<accession>A0A9Q1IR66</accession>
<dbReference type="Proteomes" id="UP001152622">
    <property type="component" value="Chromosome 9"/>
</dbReference>
<protein>
    <submittedName>
        <fullName evidence="2">Uncharacterized protein</fullName>
    </submittedName>
</protein>
<proteinExistence type="predicted"/>
<name>A0A9Q1IR66_SYNKA</name>